<dbReference type="InterPro" id="IPR023393">
    <property type="entry name" value="START-like_dom_sf"/>
</dbReference>
<comment type="similarity">
    <text evidence="1">Belongs to the AHA1 family.</text>
</comment>
<sequence>MKNQTYQIDIQAPASVVFHKMLDKETYKLWTSEFNPTSDYEGGWNKGDKIYFIGQNKDGKREGMVAKILENIPNEFVSIYHYGILDGDIEITEGPAVESWAGGTENYHFKEHNGITNVTVKVDTTEEYLSYFDETWPKALSRLKEICE</sequence>
<dbReference type="SUPFAM" id="SSF55961">
    <property type="entry name" value="Bet v1-like"/>
    <property type="match status" value="1"/>
</dbReference>
<dbReference type="RefSeq" id="WP_021190776.1">
    <property type="nucleotide sequence ID" value="NZ_JAOQNK010000001.1"/>
</dbReference>
<dbReference type="EMBL" id="JBDJNQ010000001">
    <property type="protein sequence ID" value="MEN5376225.1"/>
    <property type="molecule type" value="Genomic_DNA"/>
</dbReference>
<dbReference type="Gene3D" id="3.30.530.20">
    <property type="match status" value="1"/>
</dbReference>
<name>A0ABV0BP63_9SPHI</name>
<comment type="caution">
    <text evidence="3">The sequence shown here is derived from an EMBL/GenBank/DDBJ whole genome shotgun (WGS) entry which is preliminary data.</text>
</comment>
<evidence type="ECO:0000313" key="3">
    <source>
        <dbReference type="EMBL" id="MEN5376225.1"/>
    </source>
</evidence>
<organism evidence="3 4">
    <name type="scientific">Sphingobacterium kitahiroshimense</name>
    <dbReference type="NCBI Taxonomy" id="470446"/>
    <lineage>
        <taxon>Bacteria</taxon>
        <taxon>Pseudomonadati</taxon>
        <taxon>Bacteroidota</taxon>
        <taxon>Sphingobacteriia</taxon>
        <taxon>Sphingobacteriales</taxon>
        <taxon>Sphingobacteriaceae</taxon>
        <taxon>Sphingobacterium</taxon>
    </lineage>
</organism>
<dbReference type="InterPro" id="IPR013538">
    <property type="entry name" value="ASHA1/2-like_C"/>
</dbReference>
<reference evidence="3 4" key="1">
    <citation type="submission" date="2024-04" db="EMBL/GenBank/DDBJ databases">
        <title>WGS of bacteria from Torrens River.</title>
        <authorList>
            <person name="Wyrsch E.R."/>
            <person name="Drigo B."/>
        </authorList>
    </citation>
    <scope>NUCLEOTIDE SEQUENCE [LARGE SCALE GENOMIC DNA]</scope>
    <source>
        <strain evidence="3 4">TWI391</strain>
    </source>
</reference>
<feature type="domain" description="Activator of Hsp90 ATPase homologue 1/2-like C-terminal" evidence="2">
    <location>
        <begin position="12"/>
        <end position="147"/>
    </location>
</feature>
<protein>
    <submittedName>
        <fullName evidence="3">SRPBCC domain-containing protein</fullName>
    </submittedName>
</protein>
<gene>
    <name evidence="3" type="ORF">ABE541_03025</name>
</gene>
<proteinExistence type="inferred from homology"/>
<keyword evidence="4" id="KW-1185">Reference proteome</keyword>
<dbReference type="Proteomes" id="UP001409291">
    <property type="component" value="Unassembled WGS sequence"/>
</dbReference>
<evidence type="ECO:0000259" key="2">
    <source>
        <dbReference type="Pfam" id="PF08327"/>
    </source>
</evidence>
<evidence type="ECO:0000313" key="4">
    <source>
        <dbReference type="Proteomes" id="UP001409291"/>
    </source>
</evidence>
<accession>A0ABV0BP63</accession>
<evidence type="ECO:0000256" key="1">
    <source>
        <dbReference type="ARBA" id="ARBA00006817"/>
    </source>
</evidence>
<dbReference type="Pfam" id="PF08327">
    <property type="entry name" value="AHSA1"/>
    <property type="match status" value="1"/>
</dbReference>